<feature type="coiled-coil region" evidence="1">
    <location>
        <begin position="386"/>
        <end position="425"/>
    </location>
</feature>
<keyword evidence="3" id="KW-1185">Reference proteome</keyword>
<comment type="caution">
    <text evidence="2">The sequence shown here is derived from an EMBL/GenBank/DDBJ whole genome shotgun (WGS) entry which is preliminary data.</text>
</comment>
<sequence length="426" mass="48449">QVSFSVILDLIIVNQGHGSCGYRVSEDEIKLLNRKSIVPIQQSSQSDKIDKDLDKGNGLHEQIKIMRIRDCSESPSSMAVSEILDKEDAGAALDTANLKRVGFPELEVVDDHIKFTDSVSWKTVEAEAVLLLSCLSTPSRIHRRQIMFQRRIFSDDSFGVFPSFNPILVPKQKSIPDGTCEGNQLAISSVSQHTQLSTGCHTEISGDVVSPTKSLDGERKSIMSKAQQSHREVALLTQKRLLIDLETFDSREETSMREAAKITFAVLNILGVDYKQFSDHVLDYIDFVSSIAEIDKSMENSLTMEEHNKLYEEEKMRFARLQDEYFKTKALLEASNRHRQLLSEQVSNLKAMCNEKLNQLKFFELETLKILETHLSDLKMNILETDKKLKERVEQKEEARKQSEKKQAKQIAAKEVLEKAKLELEN</sequence>
<evidence type="ECO:0000313" key="2">
    <source>
        <dbReference type="EMBL" id="RDX99311.1"/>
    </source>
</evidence>
<feature type="non-terminal residue" evidence="2">
    <location>
        <position position="1"/>
    </location>
</feature>
<accession>A0A371H965</accession>
<organism evidence="2 3">
    <name type="scientific">Mucuna pruriens</name>
    <name type="common">Velvet bean</name>
    <name type="synonym">Dolichos pruriens</name>
    <dbReference type="NCBI Taxonomy" id="157652"/>
    <lineage>
        <taxon>Eukaryota</taxon>
        <taxon>Viridiplantae</taxon>
        <taxon>Streptophyta</taxon>
        <taxon>Embryophyta</taxon>
        <taxon>Tracheophyta</taxon>
        <taxon>Spermatophyta</taxon>
        <taxon>Magnoliopsida</taxon>
        <taxon>eudicotyledons</taxon>
        <taxon>Gunneridae</taxon>
        <taxon>Pentapetalae</taxon>
        <taxon>rosids</taxon>
        <taxon>fabids</taxon>
        <taxon>Fabales</taxon>
        <taxon>Fabaceae</taxon>
        <taxon>Papilionoideae</taxon>
        <taxon>50 kb inversion clade</taxon>
        <taxon>NPAAA clade</taxon>
        <taxon>indigoferoid/millettioid clade</taxon>
        <taxon>Phaseoleae</taxon>
        <taxon>Mucuna</taxon>
    </lineage>
</organism>
<protein>
    <submittedName>
        <fullName evidence="2">Uncharacterized protein</fullName>
    </submittedName>
</protein>
<dbReference type="OrthoDB" id="2425403at2759"/>
<evidence type="ECO:0000313" key="3">
    <source>
        <dbReference type="Proteomes" id="UP000257109"/>
    </source>
</evidence>
<dbReference type="STRING" id="157652.A0A371H965"/>
<gene>
    <name evidence="2" type="ORF">CR513_17634</name>
</gene>
<dbReference type="AlphaFoldDB" id="A0A371H965"/>
<dbReference type="Proteomes" id="UP000257109">
    <property type="component" value="Unassembled WGS sequence"/>
</dbReference>
<name>A0A371H965_MUCPR</name>
<evidence type="ECO:0000256" key="1">
    <source>
        <dbReference type="SAM" id="Coils"/>
    </source>
</evidence>
<dbReference type="EMBL" id="QJKJ01003258">
    <property type="protein sequence ID" value="RDX99311.1"/>
    <property type="molecule type" value="Genomic_DNA"/>
</dbReference>
<keyword evidence="1" id="KW-0175">Coiled coil</keyword>
<reference evidence="2" key="1">
    <citation type="submission" date="2018-05" db="EMBL/GenBank/DDBJ databases">
        <title>Draft genome of Mucuna pruriens seed.</title>
        <authorList>
            <person name="Nnadi N.E."/>
            <person name="Vos R."/>
            <person name="Hasami M.H."/>
            <person name="Devisetty U.K."/>
            <person name="Aguiy J.C."/>
        </authorList>
    </citation>
    <scope>NUCLEOTIDE SEQUENCE [LARGE SCALE GENOMIC DNA]</scope>
    <source>
        <strain evidence="2">JCA_2017</strain>
    </source>
</reference>
<proteinExistence type="predicted"/>